<evidence type="ECO:0000256" key="1">
    <source>
        <dbReference type="ARBA" id="ARBA00002689"/>
    </source>
</evidence>
<proteinExistence type="inferred from homology"/>
<protein>
    <recommendedName>
        <fullName evidence="9">MICOS complex subunit MIC10</fullName>
    </recommendedName>
</protein>
<evidence type="ECO:0000256" key="4">
    <source>
        <dbReference type="ARBA" id="ARBA00022692"/>
    </source>
</evidence>
<reference evidence="10 11" key="1">
    <citation type="submission" date="2024-02" db="EMBL/GenBank/DDBJ databases">
        <title>Chromosome-scale genome assembly of the rough periwinkle Littorina saxatilis.</title>
        <authorList>
            <person name="De Jode A."/>
            <person name="Faria R."/>
            <person name="Formenti G."/>
            <person name="Sims Y."/>
            <person name="Smith T.P."/>
            <person name="Tracey A."/>
            <person name="Wood J.M.D."/>
            <person name="Zagrodzka Z.B."/>
            <person name="Johannesson K."/>
            <person name="Butlin R.K."/>
            <person name="Leder E.H."/>
        </authorList>
    </citation>
    <scope>NUCLEOTIDE SEQUENCE [LARGE SCALE GENOMIC DNA]</scope>
    <source>
        <strain evidence="10">Snail1</strain>
        <tissue evidence="10">Muscle</tissue>
    </source>
</reference>
<keyword evidence="4 9" id="KW-0812">Transmembrane</keyword>
<accession>A0AAN9AW75</accession>
<evidence type="ECO:0000256" key="9">
    <source>
        <dbReference type="RuleBase" id="RU363011"/>
    </source>
</evidence>
<gene>
    <name evidence="10" type="ORF">V1264_007372</name>
</gene>
<comment type="caution">
    <text evidence="10">The sequence shown here is derived from an EMBL/GenBank/DDBJ whole genome shotgun (WGS) entry which is preliminary data.</text>
</comment>
<dbReference type="PANTHER" id="PTHR21304:SF0">
    <property type="entry name" value="MICOS COMPLEX SUBUNIT MIC10"/>
    <property type="match status" value="1"/>
</dbReference>
<sequence>MNAGKNKMADNVRSEDVLGQKWDRCVSDTMIKFASGLGLGIVFSVVFFRRRPWPVAFGAGAGLGMGYANCQHDFQNPFLAYGQRIKVAQKAEPK</sequence>
<evidence type="ECO:0000256" key="5">
    <source>
        <dbReference type="ARBA" id="ARBA00022792"/>
    </source>
</evidence>
<keyword evidence="6 9" id="KW-1133">Transmembrane helix</keyword>
<comment type="subcellular location">
    <subcellularLocation>
        <location evidence="2 9">Mitochondrion inner membrane</location>
        <topology evidence="2 9">Single-pass membrane protein</topology>
    </subcellularLocation>
</comment>
<evidence type="ECO:0000256" key="8">
    <source>
        <dbReference type="ARBA" id="ARBA00023136"/>
    </source>
</evidence>
<dbReference type="InterPro" id="IPR007512">
    <property type="entry name" value="Mic10"/>
</dbReference>
<organism evidence="10 11">
    <name type="scientific">Littorina saxatilis</name>
    <dbReference type="NCBI Taxonomy" id="31220"/>
    <lineage>
        <taxon>Eukaryota</taxon>
        <taxon>Metazoa</taxon>
        <taxon>Spiralia</taxon>
        <taxon>Lophotrochozoa</taxon>
        <taxon>Mollusca</taxon>
        <taxon>Gastropoda</taxon>
        <taxon>Caenogastropoda</taxon>
        <taxon>Littorinimorpha</taxon>
        <taxon>Littorinoidea</taxon>
        <taxon>Littorinidae</taxon>
        <taxon>Littorina</taxon>
    </lineage>
</organism>
<dbReference type="PANTHER" id="PTHR21304">
    <property type="entry name" value="MICOS COMPLEX SUBUNIT MIC10"/>
    <property type="match status" value="1"/>
</dbReference>
<evidence type="ECO:0000313" key="10">
    <source>
        <dbReference type="EMBL" id="KAK7093670.1"/>
    </source>
</evidence>
<evidence type="ECO:0000256" key="7">
    <source>
        <dbReference type="ARBA" id="ARBA00023128"/>
    </source>
</evidence>
<dbReference type="AlphaFoldDB" id="A0AAN9AW75"/>
<feature type="transmembrane region" description="Helical" evidence="9">
    <location>
        <begin position="30"/>
        <end position="48"/>
    </location>
</feature>
<dbReference type="GO" id="GO:0061617">
    <property type="term" value="C:MICOS complex"/>
    <property type="evidence" value="ECO:0007669"/>
    <property type="project" value="UniProtKB-UniRule"/>
</dbReference>
<comment type="subunit">
    <text evidence="9">Component of the mitochondrial contact site and cristae organizing system (MICOS) complex.</text>
</comment>
<evidence type="ECO:0000256" key="2">
    <source>
        <dbReference type="ARBA" id="ARBA00004434"/>
    </source>
</evidence>
<name>A0AAN9AW75_9CAEN</name>
<keyword evidence="5 9" id="KW-0999">Mitochondrion inner membrane</keyword>
<keyword evidence="11" id="KW-1185">Reference proteome</keyword>
<comment type="similarity">
    <text evidence="3 9">Belongs to the MICOS complex subunit Mic10 family.</text>
</comment>
<evidence type="ECO:0000256" key="3">
    <source>
        <dbReference type="ARBA" id="ARBA00006792"/>
    </source>
</evidence>
<comment type="function">
    <text evidence="1 9">Component of the MICOS complex, a large protein complex of the mitochondrial inner membrane that plays crucial roles in the maintenance of crista junctions, inner membrane architecture, and formation of contact sites to the outer membrane.</text>
</comment>
<dbReference type="Pfam" id="PF04418">
    <property type="entry name" value="DUF543"/>
    <property type="match status" value="1"/>
</dbReference>
<evidence type="ECO:0000313" key="11">
    <source>
        <dbReference type="Proteomes" id="UP001374579"/>
    </source>
</evidence>
<keyword evidence="8 9" id="KW-0472">Membrane</keyword>
<dbReference type="EMBL" id="JBAMIC010000019">
    <property type="protein sequence ID" value="KAK7093670.1"/>
    <property type="molecule type" value="Genomic_DNA"/>
</dbReference>
<dbReference type="Proteomes" id="UP001374579">
    <property type="component" value="Unassembled WGS sequence"/>
</dbReference>
<keyword evidence="7 9" id="KW-0496">Mitochondrion</keyword>
<evidence type="ECO:0000256" key="6">
    <source>
        <dbReference type="ARBA" id="ARBA00022989"/>
    </source>
</evidence>